<dbReference type="EMBL" id="CAJNOH010001146">
    <property type="protein sequence ID" value="CAF1181717.1"/>
    <property type="molecule type" value="Genomic_DNA"/>
</dbReference>
<organism evidence="2 3">
    <name type="scientific">Rotaria sordida</name>
    <dbReference type="NCBI Taxonomy" id="392033"/>
    <lineage>
        <taxon>Eukaryota</taxon>
        <taxon>Metazoa</taxon>
        <taxon>Spiralia</taxon>
        <taxon>Gnathifera</taxon>
        <taxon>Rotifera</taxon>
        <taxon>Eurotatoria</taxon>
        <taxon>Bdelloidea</taxon>
        <taxon>Philodinida</taxon>
        <taxon>Philodinidae</taxon>
        <taxon>Rotaria</taxon>
    </lineage>
</organism>
<comment type="caution">
    <text evidence="2">The sequence shown here is derived from an EMBL/GenBank/DDBJ whole genome shotgun (WGS) entry which is preliminary data.</text>
</comment>
<sequence length="121" mass="14201">MSSLDHPNMEHYAYEQPAEFNHFLLQQNWTSSILREEAAILHKLVTGDEKPPNYVTDTETQREYQNPNVKSIEHLKHIEENRHGRHAYTPDQNPPNGILPTFNAKAYPEVIPRFHLPKMPY</sequence>
<dbReference type="EMBL" id="CAJNOL010001959">
    <property type="protein sequence ID" value="CAF1442736.1"/>
    <property type="molecule type" value="Genomic_DNA"/>
</dbReference>
<gene>
    <name evidence="2" type="ORF">JXQ802_LOCUS37099</name>
    <name evidence="1" type="ORF">PYM288_LOCUS23839</name>
</gene>
<evidence type="ECO:0000313" key="3">
    <source>
        <dbReference type="Proteomes" id="UP000663870"/>
    </source>
</evidence>
<dbReference type="AlphaFoldDB" id="A0A815NUS8"/>
<name>A0A815NUS8_9BILA</name>
<dbReference type="Proteomes" id="UP000663870">
    <property type="component" value="Unassembled WGS sequence"/>
</dbReference>
<proteinExistence type="predicted"/>
<accession>A0A815NUS8</accession>
<protein>
    <submittedName>
        <fullName evidence="2">Uncharacterized protein</fullName>
    </submittedName>
</protein>
<evidence type="ECO:0000313" key="1">
    <source>
        <dbReference type="EMBL" id="CAF1181717.1"/>
    </source>
</evidence>
<reference evidence="2" key="1">
    <citation type="submission" date="2021-02" db="EMBL/GenBank/DDBJ databases">
        <authorList>
            <person name="Nowell W R."/>
        </authorList>
    </citation>
    <scope>NUCLEOTIDE SEQUENCE</scope>
</reference>
<keyword evidence="3" id="KW-1185">Reference proteome</keyword>
<evidence type="ECO:0000313" key="2">
    <source>
        <dbReference type="EMBL" id="CAF1442736.1"/>
    </source>
</evidence>
<dbReference type="Proteomes" id="UP000663854">
    <property type="component" value="Unassembled WGS sequence"/>
</dbReference>